<sequence length="403" mass="44376">MSDFTTAVRRLGVAIAAFFGDGARSLAGGAGRIVSNGYRLAEDWLLDSKKARYGLAVTRILLGLSAVGLLLSNWSTRLYSFGSGSLWNGEGISAKSDFPHIWLFSAFHAAMPNDAVYTALYLALLLLAVLFTLGWRTRFVHPVFLVLWVSFIEANDMLGDQGDNMYRIALFFLLFSDCAGRWSLDARRRARADTREPKGRRARQRRQNWQQIQNLLHNLVLVVLTAQVSFVYVSGALYKAGGAPWQHGWAVYDPLMTDRFGTWPWLSDLVTAWGPIVTLAAWGSIIMQLSFPFMLLTRPTRIVGLAAILSFHVAIAVLMGLPWFSLSMIAIDSIFVRDRTWSAMATGLRDRIRGAGEVARRRVPEPGRDVAGAADAGEAAPTSTTEGDAEPAVVREDAHPVSA</sequence>
<keyword evidence="3 6" id="KW-1133">Transmembrane helix</keyword>
<dbReference type="Pfam" id="PF05090">
    <property type="entry name" value="HTTM"/>
    <property type="match status" value="1"/>
</dbReference>
<evidence type="ECO:0000256" key="3">
    <source>
        <dbReference type="ARBA" id="ARBA00022989"/>
    </source>
</evidence>
<dbReference type="PANTHER" id="PTHR39535:SF2">
    <property type="entry name" value="HTTM DOMAIN-CONTAINING PROTEIN"/>
    <property type="match status" value="1"/>
</dbReference>
<evidence type="ECO:0000313" key="8">
    <source>
        <dbReference type="EMBL" id="MFD2757271.1"/>
    </source>
</evidence>
<dbReference type="EMBL" id="JBHUNE010000003">
    <property type="protein sequence ID" value="MFD2757271.1"/>
    <property type="molecule type" value="Genomic_DNA"/>
</dbReference>
<evidence type="ECO:0000313" key="9">
    <source>
        <dbReference type="Proteomes" id="UP001597492"/>
    </source>
</evidence>
<feature type="domain" description="HTTM-like" evidence="7">
    <location>
        <begin position="53"/>
        <end position="340"/>
    </location>
</feature>
<reference evidence="9" key="1">
    <citation type="journal article" date="2019" name="Int. J. Syst. Evol. Microbiol.">
        <title>The Global Catalogue of Microorganisms (GCM) 10K type strain sequencing project: providing services to taxonomists for standard genome sequencing and annotation.</title>
        <authorList>
            <consortium name="The Broad Institute Genomics Platform"/>
            <consortium name="The Broad Institute Genome Sequencing Center for Infectious Disease"/>
            <person name="Wu L."/>
            <person name="Ma J."/>
        </authorList>
    </citation>
    <scope>NUCLEOTIDE SEQUENCE [LARGE SCALE GENOMIC DNA]</scope>
    <source>
        <strain evidence="9">TISTR 1514</strain>
    </source>
</reference>
<dbReference type="InterPro" id="IPR011020">
    <property type="entry name" value="HTTM-like"/>
</dbReference>
<comment type="subcellular location">
    <subcellularLocation>
        <location evidence="1">Endomembrane system</location>
        <topology evidence="1">Multi-pass membrane protein</topology>
    </subcellularLocation>
</comment>
<evidence type="ECO:0000256" key="5">
    <source>
        <dbReference type="SAM" id="MobiDB-lite"/>
    </source>
</evidence>
<dbReference type="Proteomes" id="UP001597492">
    <property type="component" value="Unassembled WGS sequence"/>
</dbReference>
<gene>
    <name evidence="8" type="ORF">ACFSW7_02625</name>
</gene>
<evidence type="ECO:0000259" key="7">
    <source>
        <dbReference type="SMART" id="SM00752"/>
    </source>
</evidence>
<name>A0ABW5UUK9_9MICO</name>
<feature type="transmembrane region" description="Helical" evidence="6">
    <location>
        <begin position="51"/>
        <end position="71"/>
    </location>
</feature>
<evidence type="ECO:0000256" key="4">
    <source>
        <dbReference type="ARBA" id="ARBA00023136"/>
    </source>
</evidence>
<keyword evidence="2 6" id="KW-0812">Transmembrane</keyword>
<feature type="compositionally biased region" description="Basic and acidic residues" evidence="5">
    <location>
        <begin position="393"/>
        <end position="403"/>
    </location>
</feature>
<keyword evidence="9" id="KW-1185">Reference proteome</keyword>
<accession>A0ABW5UUK9</accession>
<feature type="transmembrane region" description="Helical" evidence="6">
    <location>
        <begin position="302"/>
        <end position="324"/>
    </location>
</feature>
<protein>
    <submittedName>
        <fullName evidence="8">HTTM domain-containing protein</fullName>
    </submittedName>
</protein>
<evidence type="ECO:0000256" key="1">
    <source>
        <dbReference type="ARBA" id="ARBA00004127"/>
    </source>
</evidence>
<dbReference type="SMART" id="SM00752">
    <property type="entry name" value="HTTM"/>
    <property type="match status" value="1"/>
</dbReference>
<feature type="region of interest" description="Disordered" evidence="5">
    <location>
        <begin position="363"/>
        <end position="403"/>
    </location>
</feature>
<evidence type="ECO:0000256" key="6">
    <source>
        <dbReference type="SAM" id="Phobius"/>
    </source>
</evidence>
<feature type="transmembrane region" description="Helical" evidence="6">
    <location>
        <begin position="215"/>
        <end position="238"/>
    </location>
</feature>
<comment type="caution">
    <text evidence="8">The sequence shown here is derived from an EMBL/GenBank/DDBJ whole genome shotgun (WGS) entry which is preliminary data.</text>
</comment>
<dbReference type="InterPro" id="IPR053934">
    <property type="entry name" value="HTTM_dom"/>
</dbReference>
<keyword evidence="4 6" id="KW-0472">Membrane</keyword>
<feature type="compositionally biased region" description="Low complexity" evidence="5">
    <location>
        <begin position="371"/>
        <end position="380"/>
    </location>
</feature>
<evidence type="ECO:0000256" key="2">
    <source>
        <dbReference type="ARBA" id="ARBA00022692"/>
    </source>
</evidence>
<proteinExistence type="predicted"/>
<dbReference type="RefSeq" id="WP_019619811.1">
    <property type="nucleotide sequence ID" value="NZ_JBHUNE010000003.1"/>
</dbReference>
<feature type="transmembrane region" description="Helical" evidence="6">
    <location>
        <begin position="115"/>
        <end position="135"/>
    </location>
</feature>
<feature type="transmembrane region" description="Helical" evidence="6">
    <location>
        <begin position="272"/>
        <end position="295"/>
    </location>
</feature>
<organism evidence="8 9">
    <name type="scientific">Gulosibacter faecalis</name>
    <dbReference type="NCBI Taxonomy" id="272240"/>
    <lineage>
        <taxon>Bacteria</taxon>
        <taxon>Bacillati</taxon>
        <taxon>Actinomycetota</taxon>
        <taxon>Actinomycetes</taxon>
        <taxon>Micrococcales</taxon>
        <taxon>Microbacteriaceae</taxon>
        <taxon>Gulosibacter</taxon>
    </lineage>
</organism>
<dbReference type="PANTHER" id="PTHR39535">
    <property type="entry name" value="SPORULATION-DELAYING PROTEIN SDPB"/>
    <property type="match status" value="1"/>
</dbReference>
<dbReference type="InterPro" id="IPR052964">
    <property type="entry name" value="Sporulation_signal_mat"/>
</dbReference>